<sequence>MMWHTIARVGPNDNYVPGIGEGSPRIFCDYDNSSSPYSVPQHVVRDIEKLTQVQLPEDAKDLLHFAMTVYSADRCINRDMYSDNCWGREIRICVPVADPGKWNAAAPILQRALDFLSGDRWEFEFRKREYSLQEELSSEEIDCSDVCLLSGGLDSLAGAINLLKEGRTPMFVGHYGGGGVTSTAQAEVASILQNQMGISDKRFLRLNVTQPSIRGCNYEQSMRTRSLLFLAMGCALGSLNSGSSTLFIPENGLISLNVPLTETRTGSLSTRTTHPHFMILIQEVISLLGFDISLELPFRHKTKGEMLKECADEAVLCLTTAKTVSCSHPEQSRWGGRAPGIQCGHCLPCLVRRAAIHQTDLDDAEYLTDVILSPPDPSTGKGRDYRAIMMAVERYKTDSPKNDIFKVLSTGSIEPSEVSSFVDVYRRGMEELAVFLTGSGR</sequence>
<dbReference type="Gene3D" id="3.40.50.620">
    <property type="entry name" value="HUPs"/>
    <property type="match status" value="1"/>
</dbReference>
<dbReference type="EMBL" id="CAAHFG010000001">
    <property type="protein sequence ID" value="VGO13885.1"/>
    <property type="molecule type" value="Genomic_DNA"/>
</dbReference>
<organism evidence="1 2">
    <name type="scientific">Pontiella desulfatans</name>
    <dbReference type="NCBI Taxonomy" id="2750659"/>
    <lineage>
        <taxon>Bacteria</taxon>
        <taxon>Pseudomonadati</taxon>
        <taxon>Kiritimatiellota</taxon>
        <taxon>Kiritimatiellia</taxon>
        <taxon>Kiritimatiellales</taxon>
        <taxon>Pontiellaceae</taxon>
        <taxon>Pontiella</taxon>
    </lineage>
</organism>
<evidence type="ECO:0000313" key="1">
    <source>
        <dbReference type="EMBL" id="VGO13885.1"/>
    </source>
</evidence>
<dbReference type="InterPro" id="IPR014729">
    <property type="entry name" value="Rossmann-like_a/b/a_fold"/>
</dbReference>
<accession>A0A6C2U1X2</accession>
<dbReference type="RefSeq" id="WP_136079420.1">
    <property type="nucleotide sequence ID" value="NZ_CAAHFG010000001.1"/>
</dbReference>
<evidence type="ECO:0008006" key="3">
    <source>
        <dbReference type="Google" id="ProtNLM"/>
    </source>
</evidence>
<dbReference type="NCBIfam" id="NF041925">
    <property type="entry name" value="QatC"/>
    <property type="match status" value="1"/>
</dbReference>
<gene>
    <name evidence="1" type="ORF">PDESU_02442</name>
</gene>
<evidence type="ECO:0000313" key="2">
    <source>
        <dbReference type="Proteomes" id="UP000366872"/>
    </source>
</evidence>
<reference evidence="1 2" key="1">
    <citation type="submission" date="2019-04" db="EMBL/GenBank/DDBJ databases">
        <authorList>
            <person name="Van Vliet M D."/>
        </authorList>
    </citation>
    <scope>NUCLEOTIDE SEQUENCE [LARGE SCALE GENOMIC DNA]</scope>
    <source>
        <strain evidence="1 2">F1</strain>
    </source>
</reference>
<proteinExistence type="predicted"/>
<dbReference type="InterPro" id="IPR049676">
    <property type="entry name" value="QatC"/>
</dbReference>
<dbReference type="SUPFAM" id="SSF52402">
    <property type="entry name" value="Adenine nucleotide alpha hydrolases-like"/>
    <property type="match status" value="1"/>
</dbReference>
<name>A0A6C2U1X2_PONDE</name>
<dbReference type="AlphaFoldDB" id="A0A6C2U1X2"/>
<keyword evidence="2" id="KW-1185">Reference proteome</keyword>
<dbReference type="Proteomes" id="UP000366872">
    <property type="component" value="Unassembled WGS sequence"/>
</dbReference>
<protein>
    <recommendedName>
        <fullName evidence="3">7-cyano-7-deazaguanine synthase</fullName>
    </recommendedName>
</protein>